<feature type="domain" description="Rhodanese" evidence="3">
    <location>
        <begin position="165"/>
        <end position="287"/>
    </location>
</feature>
<evidence type="ECO:0000256" key="2">
    <source>
        <dbReference type="ARBA" id="ARBA00022737"/>
    </source>
</evidence>
<keyword evidence="1 4" id="KW-0808">Transferase</keyword>
<dbReference type="SUPFAM" id="SSF52821">
    <property type="entry name" value="Rhodanese/Cell cycle control phosphatase"/>
    <property type="match status" value="2"/>
</dbReference>
<dbReference type="InterPro" id="IPR001307">
    <property type="entry name" value="Thiosulphate_STrfase_CS"/>
</dbReference>
<keyword evidence="4" id="KW-0670">Pyruvate</keyword>
<dbReference type="InterPro" id="IPR045078">
    <property type="entry name" value="TST/MPST-like"/>
</dbReference>
<evidence type="ECO:0000256" key="1">
    <source>
        <dbReference type="ARBA" id="ARBA00022679"/>
    </source>
</evidence>
<dbReference type="PATRIC" id="fig|717774.3.peg.3382"/>
<dbReference type="STRING" id="717774.Marme_3287"/>
<dbReference type="PROSITE" id="PS00380">
    <property type="entry name" value="RHODANESE_1"/>
    <property type="match status" value="1"/>
</dbReference>
<dbReference type="OrthoDB" id="9781034at2"/>
<evidence type="ECO:0000313" key="4">
    <source>
        <dbReference type="EMBL" id="ADZ92503.1"/>
    </source>
</evidence>
<dbReference type="EMBL" id="CP002583">
    <property type="protein sequence ID" value="ADZ92503.1"/>
    <property type="molecule type" value="Genomic_DNA"/>
</dbReference>
<dbReference type="eggNOG" id="COG2897">
    <property type="taxonomic scope" value="Bacteria"/>
</dbReference>
<keyword evidence="2" id="KW-0677">Repeat</keyword>
<dbReference type="PROSITE" id="PS50206">
    <property type="entry name" value="RHODANESE_3"/>
    <property type="match status" value="2"/>
</dbReference>
<evidence type="ECO:0000313" key="5">
    <source>
        <dbReference type="Proteomes" id="UP000001062"/>
    </source>
</evidence>
<dbReference type="AlphaFoldDB" id="F2K462"/>
<dbReference type="CDD" id="cd01449">
    <property type="entry name" value="TST_Repeat_2"/>
    <property type="match status" value="1"/>
</dbReference>
<keyword evidence="5" id="KW-1185">Reference proteome</keyword>
<dbReference type="HOGENOM" id="CLU_031618_0_0_6"/>
<dbReference type="RefSeq" id="WP_013662405.1">
    <property type="nucleotide sequence ID" value="NC_015276.1"/>
</dbReference>
<dbReference type="PANTHER" id="PTHR11364:SF27">
    <property type="entry name" value="SULFURTRANSFERASE"/>
    <property type="match status" value="1"/>
</dbReference>
<name>F2K462_MARM1</name>
<dbReference type="Pfam" id="PF00581">
    <property type="entry name" value="Rhodanese"/>
    <property type="match status" value="2"/>
</dbReference>
<evidence type="ECO:0000259" key="3">
    <source>
        <dbReference type="PROSITE" id="PS50206"/>
    </source>
</evidence>
<dbReference type="InterPro" id="IPR001763">
    <property type="entry name" value="Rhodanese-like_dom"/>
</dbReference>
<organism evidence="4 5">
    <name type="scientific">Marinomonas mediterranea (strain ATCC 700492 / JCM 21426 / NBRC 103028 / MMB-1)</name>
    <dbReference type="NCBI Taxonomy" id="717774"/>
    <lineage>
        <taxon>Bacteria</taxon>
        <taxon>Pseudomonadati</taxon>
        <taxon>Pseudomonadota</taxon>
        <taxon>Gammaproteobacteria</taxon>
        <taxon>Oceanospirillales</taxon>
        <taxon>Oceanospirillaceae</taxon>
        <taxon>Marinomonas</taxon>
    </lineage>
</organism>
<gene>
    <name evidence="4" type="ordered locus">Marme_3287</name>
</gene>
<dbReference type="InterPro" id="IPR036873">
    <property type="entry name" value="Rhodanese-like_dom_sf"/>
</dbReference>
<feature type="domain" description="Rhodanese" evidence="3">
    <location>
        <begin position="17"/>
        <end position="135"/>
    </location>
</feature>
<dbReference type="GO" id="GO:0016784">
    <property type="term" value="F:3-mercaptopyruvate sulfurtransferase activity"/>
    <property type="evidence" value="ECO:0007669"/>
    <property type="project" value="UniProtKB-EC"/>
</dbReference>
<dbReference type="Proteomes" id="UP000001062">
    <property type="component" value="Chromosome"/>
</dbReference>
<proteinExistence type="predicted"/>
<accession>F2K462</accession>
<sequence length="289" mass="32562">MTIKTLISVDELSSLLGGRDLVVLDCRFYLTDLEKGARVYQESHIPGAIFVDLHTQLAGTETEFTGRHPLPLEVEFSEQLASWGIDPNSQIVVYDDMGGAFAARAWWMLAQQGLSVRVLDGGFPEWRRSEKQVTVDVPDVALSKDKIEVSYPWLIQEDQIVSNFESNQYILIDARMQDRFNGENENMDPVAGHIPGALNRPFFDNLNEQQVFKSEEQLKGEFEVLLNAEHNVDIEDSSSVSSLVHYCGSGVTACHNVLAMNQVGIEAKYVYVGSWSQWAKRMVKMMESH</sequence>
<reference evidence="4 5" key="1">
    <citation type="journal article" date="2012" name="Stand. Genomic Sci.">
        <title>Complete genome sequence of the melanogenic marine bacterium Marinomonas mediterranea type strain (MMB-1(T)).</title>
        <authorList>
            <person name="Lucas-Elio P."/>
            <person name="Goodwin L."/>
            <person name="Woyke T."/>
            <person name="Pitluck S."/>
            <person name="Nolan M."/>
            <person name="Kyrpides N.C."/>
            <person name="Detter J.C."/>
            <person name="Copeland A."/>
            <person name="Teshima H."/>
            <person name="Bruce D."/>
            <person name="Detter C."/>
            <person name="Tapia R."/>
            <person name="Han S."/>
            <person name="Land M.L."/>
            <person name="Ivanova N."/>
            <person name="Mikhailova N."/>
            <person name="Johnston A.W."/>
            <person name="Sanchez-Amat A."/>
        </authorList>
    </citation>
    <scope>NUCLEOTIDE SEQUENCE [LARGE SCALE GENOMIC DNA]</scope>
    <source>
        <strain evidence="5">ATCC 700492 / JCM 21426 / NBRC 103028 / MMB-1</strain>
    </source>
</reference>
<dbReference type="KEGG" id="mme:Marme_3287"/>
<dbReference type="SMART" id="SM00450">
    <property type="entry name" value="RHOD"/>
    <property type="match status" value="2"/>
</dbReference>
<dbReference type="CDD" id="cd01448">
    <property type="entry name" value="TST_Repeat_1"/>
    <property type="match status" value="1"/>
</dbReference>
<protein>
    <submittedName>
        <fullName evidence="4">3-mercaptopyruvate sulfurtransferase</fullName>
        <ecNumber evidence="4">2.8.1.2</ecNumber>
    </submittedName>
</protein>
<dbReference type="GO" id="GO:0004792">
    <property type="term" value="F:thiosulfate-cyanide sulfurtransferase activity"/>
    <property type="evidence" value="ECO:0007669"/>
    <property type="project" value="InterPro"/>
</dbReference>
<dbReference type="EC" id="2.8.1.2" evidence="4"/>
<dbReference type="PANTHER" id="PTHR11364">
    <property type="entry name" value="THIOSULFATE SULFERTANSFERASE"/>
    <property type="match status" value="1"/>
</dbReference>
<dbReference type="Gene3D" id="3.40.250.10">
    <property type="entry name" value="Rhodanese-like domain"/>
    <property type="match status" value="2"/>
</dbReference>